<protein>
    <submittedName>
        <fullName evidence="2">Uncharacterized protein</fullName>
    </submittedName>
</protein>
<organism evidence="2">
    <name type="scientific">marine sediment metagenome</name>
    <dbReference type="NCBI Taxonomy" id="412755"/>
    <lineage>
        <taxon>unclassified sequences</taxon>
        <taxon>metagenomes</taxon>
        <taxon>ecological metagenomes</taxon>
    </lineage>
</organism>
<evidence type="ECO:0000256" key="1">
    <source>
        <dbReference type="SAM" id="MobiDB-lite"/>
    </source>
</evidence>
<accession>X0TZJ6</accession>
<dbReference type="EMBL" id="BARS01016221">
    <property type="protein sequence ID" value="GAF98709.1"/>
    <property type="molecule type" value="Genomic_DNA"/>
</dbReference>
<feature type="non-terminal residue" evidence="2">
    <location>
        <position position="281"/>
    </location>
</feature>
<name>X0TZJ6_9ZZZZ</name>
<reference evidence="2" key="1">
    <citation type="journal article" date="2014" name="Front. Microbiol.">
        <title>High frequency of phylogenetically diverse reductive dehalogenase-homologous genes in deep subseafloor sedimentary metagenomes.</title>
        <authorList>
            <person name="Kawai M."/>
            <person name="Futagami T."/>
            <person name="Toyoda A."/>
            <person name="Takaki Y."/>
            <person name="Nishi S."/>
            <person name="Hori S."/>
            <person name="Arai W."/>
            <person name="Tsubouchi T."/>
            <person name="Morono Y."/>
            <person name="Uchiyama I."/>
            <person name="Ito T."/>
            <person name="Fujiyama A."/>
            <person name="Inagaki F."/>
            <person name="Takami H."/>
        </authorList>
    </citation>
    <scope>NUCLEOTIDE SEQUENCE</scope>
    <source>
        <strain evidence="2">Expedition CK06-06</strain>
    </source>
</reference>
<feature type="region of interest" description="Disordered" evidence="1">
    <location>
        <begin position="167"/>
        <end position="197"/>
    </location>
</feature>
<evidence type="ECO:0000313" key="2">
    <source>
        <dbReference type="EMBL" id="GAF98709.1"/>
    </source>
</evidence>
<feature type="non-terminal residue" evidence="2">
    <location>
        <position position="1"/>
    </location>
</feature>
<comment type="caution">
    <text evidence="2">The sequence shown here is derived from an EMBL/GenBank/DDBJ whole genome shotgun (WGS) entry which is preliminary data.</text>
</comment>
<dbReference type="AlphaFoldDB" id="X0TZJ6"/>
<gene>
    <name evidence="2" type="ORF">S01H1_26733</name>
</gene>
<feature type="compositionally biased region" description="Polar residues" evidence="1">
    <location>
        <begin position="167"/>
        <end position="177"/>
    </location>
</feature>
<sequence length="281" mass="29506">TLQGGTYQGGYTKYFHRSKIIVLKASVWNQIVYTSDDSEVHSVAASLPGEEFDAKDITLASTGYLVGLSNMRMWKTAAGGSEGMVKKVLGSRGSQDIFTKYINVNSRNSSTGFYCENEISGATTLQQLYGYSYGNVDTYADDRDLILWELRTAGAGEAGVADVTDSVGASDSATASKTGDFPRTHTDNVGAVDSTDIQRDLTRPITDGASGDDAVARATEAARSVIDDVAADDDADVTTVGAFTVTDNVAADDIVTRATIAARLTTDNAAASDSVTGVKGV</sequence>
<proteinExistence type="predicted"/>